<feature type="transmembrane region" description="Helical" evidence="8">
    <location>
        <begin position="6"/>
        <end position="30"/>
    </location>
</feature>
<organism evidence="9 10">
    <name type="scientific">Alicyclobacillus dauci</name>
    <dbReference type="NCBI Taxonomy" id="1475485"/>
    <lineage>
        <taxon>Bacteria</taxon>
        <taxon>Bacillati</taxon>
        <taxon>Bacillota</taxon>
        <taxon>Bacilli</taxon>
        <taxon>Bacillales</taxon>
        <taxon>Alicyclobacillaceae</taxon>
        <taxon>Alicyclobacillus</taxon>
    </lineage>
</organism>
<feature type="transmembrane region" description="Helical" evidence="8">
    <location>
        <begin position="68"/>
        <end position="91"/>
    </location>
</feature>
<feature type="transmembrane region" description="Helical" evidence="8">
    <location>
        <begin position="308"/>
        <end position="327"/>
    </location>
</feature>
<feature type="transmembrane region" description="Helical" evidence="8">
    <location>
        <begin position="252"/>
        <end position="269"/>
    </location>
</feature>
<evidence type="ECO:0000256" key="6">
    <source>
        <dbReference type="ARBA" id="ARBA00022989"/>
    </source>
</evidence>
<feature type="transmembrane region" description="Helical" evidence="8">
    <location>
        <begin position="371"/>
        <end position="390"/>
    </location>
</feature>
<keyword evidence="6 8" id="KW-1133">Transmembrane helix</keyword>
<proteinExistence type="inferred from homology"/>
<comment type="function">
    <text evidence="8">Uptake of L-lactate across the membrane. Can also transport D-lactate and glycolate.</text>
</comment>
<feature type="transmembrane region" description="Helical" evidence="8">
    <location>
        <begin position="42"/>
        <end position="62"/>
    </location>
</feature>
<evidence type="ECO:0000256" key="7">
    <source>
        <dbReference type="ARBA" id="ARBA00023136"/>
    </source>
</evidence>
<dbReference type="EMBL" id="CP104064">
    <property type="protein sequence ID" value="WAH35228.1"/>
    <property type="molecule type" value="Genomic_DNA"/>
</dbReference>
<keyword evidence="10" id="KW-1185">Reference proteome</keyword>
<feature type="transmembrane region" description="Helical" evidence="8">
    <location>
        <begin position="199"/>
        <end position="217"/>
    </location>
</feature>
<comment type="subcellular location">
    <subcellularLocation>
        <location evidence="1 8">Cell membrane</location>
        <topology evidence="1 8">Multi-pass membrane protein</topology>
    </subcellularLocation>
</comment>
<dbReference type="InterPro" id="IPR003804">
    <property type="entry name" value="Lactate_perm"/>
</dbReference>
<keyword evidence="4 8" id="KW-1003">Cell membrane</keyword>
<evidence type="ECO:0000256" key="3">
    <source>
        <dbReference type="ARBA" id="ARBA00022448"/>
    </source>
</evidence>
<accession>A0ABY6YXA7</accession>
<dbReference type="Pfam" id="PF02652">
    <property type="entry name" value="Lactate_perm"/>
    <property type="match status" value="1"/>
</dbReference>
<reference evidence="9" key="1">
    <citation type="submission" date="2022-08" db="EMBL/GenBank/DDBJ databases">
        <title>Alicyclobacillus dauci DSM2870, complete genome.</title>
        <authorList>
            <person name="Wang Q."/>
            <person name="Cai R."/>
            <person name="Wang Z."/>
        </authorList>
    </citation>
    <scope>NUCLEOTIDE SEQUENCE</scope>
    <source>
        <strain evidence="9">DSM 28700</strain>
    </source>
</reference>
<feature type="transmembrane region" description="Helical" evidence="8">
    <location>
        <begin position="118"/>
        <end position="148"/>
    </location>
</feature>
<keyword evidence="7 8" id="KW-0472">Membrane</keyword>
<evidence type="ECO:0000256" key="8">
    <source>
        <dbReference type="RuleBase" id="RU365092"/>
    </source>
</evidence>
<sequence length="555" mass="59842">MHWSQYYTPVAHSVGWSALLAVVPILYFFWALAIKRMKGHTAAVTTVILAIIDSVVIFRFPLGKSISSTIYGMFTGLWPIGWIVVAAVFLYKITEKTGYFDIIRQSISSLTEDRRIQALLIAFSFGAFLEGAAGFGAPVAIAGAMLVGLGFEPIYAAGICLIADTAPVAFGAIGIPITAMATSTHSNAMFISQMVGRQLPVMSLILPFWLVVVMSGWKGLRDVFPAALTAGLSFAVTQYLISNFVGPELPDILASLVSLIAVVILLRFWQPKHIFRFPGEQESSRSQMAASLEPGLAGNKPNLTGGKVFRAWSPFLVLTVVIIIWTLDPVKKLLAHATITFNWPDLDKAILKVAPIAAKPTALTASFKFDILGATGTAILIAAFITMFICRQSFRGWLATLGRTLYELRYPMLTIACVVGFGQLMNYSGMSATMAMALAATGVLFPFFAPLLGWIGVFLTGSDTSSNLLFGSLQQLTAQQLHLSPYLTMGANSSGGVMGKMISPQSIAVGTSATGLVGQEGNLYRFTIKHSLWFLLIVCIITTLQAYVFPGMIPS</sequence>
<comment type="similarity">
    <text evidence="2 8">Belongs to the lactate permease family.</text>
</comment>
<protein>
    <recommendedName>
        <fullName evidence="8">L-lactate permease</fullName>
    </recommendedName>
</protein>
<name>A0ABY6YXA7_9BACL</name>
<evidence type="ECO:0000256" key="5">
    <source>
        <dbReference type="ARBA" id="ARBA00022692"/>
    </source>
</evidence>
<feature type="transmembrane region" description="Helical" evidence="8">
    <location>
        <begin position="410"/>
        <end position="428"/>
    </location>
</feature>
<dbReference type="PANTHER" id="PTHR30003:SF0">
    <property type="entry name" value="GLYCOLATE PERMEASE GLCA-RELATED"/>
    <property type="match status" value="1"/>
</dbReference>
<evidence type="ECO:0000313" key="9">
    <source>
        <dbReference type="EMBL" id="WAH35228.1"/>
    </source>
</evidence>
<evidence type="ECO:0000256" key="2">
    <source>
        <dbReference type="ARBA" id="ARBA00010100"/>
    </source>
</evidence>
<gene>
    <name evidence="9" type="ORF">NZD86_12990</name>
</gene>
<feature type="transmembrane region" description="Helical" evidence="8">
    <location>
        <begin position="532"/>
        <end position="553"/>
    </location>
</feature>
<dbReference type="PANTHER" id="PTHR30003">
    <property type="entry name" value="L-LACTATE PERMEASE"/>
    <property type="match status" value="1"/>
</dbReference>
<feature type="transmembrane region" description="Helical" evidence="8">
    <location>
        <begin position="154"/>
        <end position="178"/>
    </location>
</feature>
<keyword evidence="3 8" id="KW-0813">Transport</keyword>
<evidence type="ECO:0000256" key="1">
    <source>
        <dbReference type="ARBA" id="ARBA00004651"/>
    </source>
</evidence>
<evidence type="ECO:0000256" key="4">
    <source>
        <dbReference type="ARBA" id="ARBA00022475"/>
    </source>
</evidence>
<evidence type="ECO:0000313" key="10">
    <source>
        <dbReference type="Proteomes" id="UP001164803"/>
    </source>
</evidence>
<keyword evidence="5 8" id="KW-0812">Transmembrane</keyword>
<dbReference type="RefSeq" id="WP_268042260.1">
    <property type="nucleotide sequence ID" value="NZ_CP104064.1"/>
</dbReference>
<dbReference type="Proteomes" id="UP001164803">
    <property type="component" value="Chromosome"/>
</dbReference>
<feature type="transmembrane region" description="Helical" evidence="8">
    <location>
        <begin position="434"/>
        <end position="459"/>
    </location>
</feature>
<dbReference type="NCBIfam" id="TIGR00795">
    <property type="entry name" value="lctP"/>
    <property type="match status" value="1"/>
</dbReference>